<protein>
    <submittedName>
        <fullName evidence="2">Uncharacterized protein</fullName>
    </submittedName>
</protein>
<dbReference type="AlphaFoldDB" id="A0A7C8ICY1"/>
<evidence type="ECO:0000313" key="2">
    <source>
        <dbReference type="EMBL" id="KAF2870047.1"/>
    </source>
</evidence>
<feature type="compositionally biased region" description="Basic and acidic residues" evidence="1">
    <location>
        <begin position="110"/>
        <end position="128"/>
    </location>
</feature>
<organism evidence="2 3">
    <name type="scientific">Massariosphaeria phaeospora</name>
    <dbReference type="NCBI Taxonomy" id="100035"/>
    <lineage>
        <taxon>Eukaryota</taxon>
        <taxon>Fungi</taxon>
        <taxon>Dikarya</taxon>
        <taxon>Ascomycota</taxon>
        <taxon>Pezizomycotina</taxon>
        <taxon>Dothideomycetes</taxon>
        <taxon>Pleosporomycetidae</taxon>
        <taxon>Pleosporales</taxon>
        <taxon>Pleosporales incertae sedis</taxon>
        <taxon>Massariosphaeria</taxon>
    </lineage>
</organism>
<proteinExistence type="predicted"/>
<name>A0A7C8ICY1_9PLEO</name>
<comment type="caution">
    <text evidence="2">The sequence shown here is derived from an EMBL/GenBank/DDBJ whole genome shotgun (WGS) entry which is preliminary data.</text>
</comment>
<gene>
    <name evidence="2" type="ORF">BDV95DRAFT_619868</name>
</gene>
<keyword evidence="3" id="KW-1185">Reference proteome</keyword>
<dbReference type="OrthoDB" id="7295497at2759"/>
<sequence>MNTNKYNSFTQDTGSIDSTMASHLSMKQALIDQQDDEVPEFSHSARHSVCSFHGKSEQRSWRKAFLGKEPTPNAPSLITPSSAELWEIELRRRGDEADRIDALPSSEQPAARDAEHRRKEQWDQDHNS</sequence>
<evidence type="ECO:0000313" key="3">
    <source>
        <dbReference type="Proteomes" id="UP000481861"/>
    </source>
</evidence>
<dbReference type="EMBL" id="JAADJZ010000014">
    <property type="protein sequence ID" value="KAF2870047.1"/>
    <property type="molecule type" value="Genomic_DNA"/>
</dbReference>
<feature type="region of interest" description="Disordered" evidence="1">
    <location>
        <begin position="95"/>
        <end position="128"/>
    </location>
</feature>
<dbReference type="Proteomes" id="UP000481861">
    <property type="component" value="Unassembled WGS sequence"/>
</dbReference>
<accession>A0A7C8ICY1</accession>
<evidence type="ECO:0000256" key="1">
    <source>
        <dbReference type="SAM" id="MobiDB-lite"/>
    </source>
</evidence>
<reference evidence="2 3" key="1">
    <citation type="submission" date="2020-01" db="EMBL/GenBank/DDBJ databases">
        <authorList>
            <consortium name="DOE Joint Genome Institute"/>
            <person name="Haridas S."/>
            <person name="Albert R."/>
            <person name="Binder M."/>
            <person name="Bloem J."/>
            <person name="Labutti K."/>
            <person name="Salamov A."/>
            <person name="Andreopoulos B."/>
            <person name="Baker S.E."/>
            <person name="Barry K."/>
            <person name="Bills G."/>
            <person name="Bluhm B.H."/>
            <person name="Cannon C."/>
            <person name="Castanera R."/>
            <person name="Culley D.E."/>
            <person name="Daum C."/>
            <person name="Ezra D."/>
            <person name="Gonzalez J.B."/>
            <person name="Henrissat B."/>
            <person name="Kuo A."/>
            <person name="Liang C."/>
            <person name="Lipzen A."/>
            <person name="Lutzoni F."/>
            <person name="Magnuson J."/>
            <person name="Mondo S."/>
            <person name="Nolan M."/>
            <person name="Ohm R."/>
            <person name="Pangilinan J."/>
            <person name="Park H.-J.H."/>
            <person name="Ramirez L."/>
            <person name="Alfaro M."/>
            <person name="Sun H."/>
            <person name="Tritt A."/>
            <person name="Yoshinaga Y."/>
            <person name="Zwiers L.-H.L."/>
            <person name="Turgeon B.G."/>
            <person name="Goodwin S.B."/>
            <person name="Spatafora J.W."/>
            <person name="Crous P.W."/>
            <person name="Grigoriev I.V."/>
        </authorList>
    </citation>
    <scope>NUCLEOTIDE SEQUENCE [LARGE SCALE GENOMIC DNA]</scope>
    <source>
        <strain evidence="2 3">CBS 611.86</strain>
    </source>
</reference>